<sequence>MKMKFPNIIYGVVATAFLSPGIASAELNKDHSQILEPNTKEVYKALDSNYEVKKGLTFIKADDKKTLEQQIEMTEIPAPPYHEEKKAEYFKEKLQEYGLKNIHIDKTGNVIGTRPGTGSGPNLVLSA</sequence>
<organism evidence="2 3">
    <name type="scientific">Chromohalobacter beijerinckii</name>
    <dbReference type="NCBI Taxonomy" id="86179"/>
    <lineage>
        <taxon>Bacteria</taxon>
        <taxon>Pseudomonadati</taxon>
        <taxon>Pseudomonadota</taxon>
        <taxon>Gammaproteobacteria</taxon>
        <taxon>Oceanospirillales</taxon>
        <taxon>Halomonadaceae</taxon>
        <taxon>Chromohalobacter</taxon>
    </lineage>
</organism>
<evidence type="ECO:0008006" key="4">
    <source>
        <dbReference type="Google" id="ProtNLM"/>
    </source>
</evidence>
<dbReference type="Proteomes" id="UP001596015">
    <property type="component" value="Unassembled WGS sequence"/>
</dbReference>
<proteinExistence type="predicted"/>
<reference evidence="3" key="1">
    <citation type="journal article" date="2019" name="Int. J. Syst. Evol. Microbiol.">
        <title>The Global Catalogue of Microorganisms (GCM) 10K type strain sequencing project: providing services to taxonomists for standard genome sequencing and annotation.</title>
        <authorList>
            <consortium name="The Broad Institute Genomics Platform"/>
            <consortium name="The Broad Institute Genome Sequencing Center for Infectious Disease"/>
            <person name="Wu L."/>
            <person name="Ma J."/>
        </authorList>
    </citation>
    <scope>NUCLEOTIDE SEQUENCE [LARGE SCALE GENOMIC DNA]</scope>
    <source>
        <strain evidence="3">CCUG 49679</strain>
    </source>
</reference>
<accession>A0ABV8XAU2</accession>
<feature type="chain" id="PRO_5045141582" description="Peptidase propeptide and YPEB domain-containing protein" evidence="1">
    <location>
        <begin position="26"/>
        <end position="127"/>
    </location>
</feature>
<dbReference type="Gene3D" id="3.40.630.10">
    <property type="entry name" value="Zn peptidases"/>
    <property type="match status" value="1"/>
</dbReference>
<dbReference type="EMBL" id="JBHSEO010000021">
    <property type="protein sequence ID" value="MFC4415964.1"/>
    <property type="molecule type" value="Genomic_DNA"/>
</dbReference>
<feature type="signal peptide" evidence="1">
    <location>
        <begin position="1"/>
        <end position="25"/>
    </location>
</feature>
<keyword evidence="1" id="KW-0732">Signal</keyword>
<dbReference type="SUPFAM" id="SSF53187">
    <property type="entry name" value="Zn-dependent exopeptidases"/>
    <property type="match status" value="1"/>
</dbReference>
<feature type="non-terminal residue" evidence="2">
    <location>
        <position position="127"/>
    </location>
</feature>
<gene>
    <name evidence="2" type="ORF">ACFO0E_05990</name>
</gene>
<name>A0ABV8XAU2_9GAMM</name>
<protein>
    <recommendedName>
        <fullName evidence="4">Peptidase propeptide and YPEB domain-containing protein</fullName>
    </recommendedName>
</protein>
<evidence type="ECO:0000256" key="1">
    <source>
        <dbReference type="SAM" id="SignalP"/>
    </source>
</evidence>
<comment type="caution">
    <text evidence="2">The sequence shown here is derived from an EMBL/GenBank/DDBJ whole genome shotgun (WGS) entry which is preliminary data.</text>
</comment>
<evidence type="ECO:0000313" key="3">
    <source>
        <dbReference type="Proteomes" id="UP001596015"/>
    </source>
</evidence>
<evidence type="ECO:0000313" key="2">
    <source>
        <dbReference type="EMBL" id="MFC4415964.1"/>
    </source>
</evidence>
<keyword evidence="3" id="KW-1185">Reference proteome</keyword>
<dbReference type="RefSeq" id="WP_246942769.1">
    <property type="nucleotide sequence ID" value="NZ_JAKGAK010000058.1"/>
</dbReference>